<evidence type="ECO:0000313" key="3">
    <source>
        <dbReference type="Proteomes" id="UP000813824"/>
    </source>
</evidence>
<proteinExistence type="inferred from homology"/>
<dbReference type="OrthoDB" id="538640at2759"/>
<dbReference type="InterPro" id="IPR019004">
    <property type="entry name" value="YqeY/Aim41"/>
</dbReference>
<name>A0A8K0XKC4_9AGAR</name>
<evidence type="ECO:0000256" key="1">
    <source>
        <dbReference type="RuleBase" id="RU365099"/>
    </source>
</evidence>
<dbReference type="Pfam" id="PF09424">
    <property type="entry name" value="YqeY"/>
    <property type="match status" value="1"/>
</dbReference>
<dbReference type="InterPro" id="IPR003789">
    <property type="entry name" value="Asn/Gln_tRNA_amidoTrase-B-like"/>
</dbReference>
<gene>
    <name evidence="1" type="primary">AIM41</name>
    <name evidence="2" type="ORF">BXZ70DRAFT_960788</name>
</gene>
<dbReference type="Gene3D" id="1.10.1510.10">
    <property type="entry name" value="Uncharacterised protein YqeY/AIM41 PF09424, N-terminal domain"/>
    <property type="match status" value="1"/>
</dbReference>
<dbReference type="GO" id="GO:0016884">
    <property type="term" value="F:carbon-nitrogen ligase activity, with glutamine as amido-N-donor"/>
    <property type="evidence" value="ECO:0007669"/>
    <property type="project" value="UniProtKB-UniRule"/>
</dbReference>
<accession>A0A8K0XKC4</accession>
<organism evidence="2 3">
    <name type="scientific">Cristinia sonorae</name>
    <dbReference type="NCBI Taxonomy" id="1940300"/>
    <lineage>
        <taxon>Eukaryota</taxon>
        <taxon>Fungi</taxon>
        <taxon>Dikarya</taxon>
        <taxon>Basidiomycota</taxon>
        <taxon>Agaricomycotina</taxon>
        <taxon>Agaricomycetes</taxon>
        <taxon>Agaricomycetidae</taxon>
        <taxon>Agaricales</taxon>
        <taxon>Pleurotineae</taxon>
        <taxon>Stephanosporaceae</taxon>
        <taxon>Cristinia</taxon>
    </lineage>
</organism>
<dbReference type="GO" id="GO:0005739">
    <property type="term" value="C:mitochondrion"/>
    <property type="evidence" value="ECO:0007669"/>
    <property type="project" value="UniProtKB-SubCell"/>
</dbReference>
<dbReference type="InterPro" id="IPR042184">
    <property type="entry name" value="YqeY/Aim41_N"/>
</dbReference>
<dbReference type="Proteomes" id="UP000813824">
    <property type="component" value="Unassembled WGS sequence"/>
</dbReference>
<dbReference type="SUPFAM" id="SSF89095">
    <property type="entry name" value="GatB/YqeY motif"/>
    <property type="match status" value="1"/>
</dbReference>
<sequence>MFARTVCRTPVLASFRSRPHQIPSIRQYAVAANEDVRAKLMEGLKTAMKAKDASKSTIIRSMLSEVYDADKKKQEKIDTPAIQALVQKAVSRRKDAAKQYESGSRPDLASQELAEASILSAYLPPLLSTSEVDRILQEVISENDIKLENPAQVNMVVGKVFRAFYARVDKTSVDSAYVRRKAEELVKGQ</sequence>
<dbReference type="AlphaFoldDB" id="A0A8K0XKC4"/>
<comment type="similarity">
    <text evidence="1">Belongs to the AIM41 family.</text>
</comment>
<protein>
    <recommendedName>
        <fullName evidence="1">Altered inheritance of mitochondria protein 41</fullName>
    </recommendedName>
</protein>
<evidence type="ECO:0000313" key="2">
    <source>
        <dbReference type="EMBL" id="KAH8079415.1"/>
    </source>
</evidence>
<dbReference type="PANTHER" id="PTHR28055">
    <property type="entry name" value="ALTERED INHERITANCE OF MITOCHONDRIA PROTEIN 41, MITOCHONDRIAL"/>
    <property type="match status" value="1"/>
</dbReference>
<dbReference type="PANTHER" id="PTHR28055:SF1">
    <property type="entry name" value="ALTERED INHERITANCE OF MITOCHONDRIA PROTEIN 41, MITOCHONDRIAL"/>
    <property type="match status" value="1"/>
</dbReference>
<reference evidence="2" key="1">
    <citation type="journal article" date="2021" name="New Phytol.">
        <title>Evolutionary innovations through gain and loss of genes in the ectomycorrhizal Boletales.</title>
        <authorList>
            <person name="Wu G."/>
            <person name="Miyauchi S."/>
            <person name="Morin E."/>
            <person name="Kuo A."/>
            <person name="Drula E."/>
            <person name="Varga T."/>
            <person name="Kohler A."/>
            <person name="Feng B."/>
            <person name="Cao Y."/>
            <person name="Lipzen A."/>
            <person name="Daum C."/>
            <person name="Hundley H."/>
            <person name="Pangilinan J."/>
            <person name="Johnson J."/>
            <person name="Barry K."/>
            <person name="LaButti K."/>
            <person name="Ng V."/>
            <person name="Ahrendt S."/>
            <person name="Min B."/>
            <person name="Choi I.G."/>
            <person name="Park H."/>
            <person name="Plett J.M."/>
            <person name="Magnuson J."/>
            <person name="Spatafora J.W."/>
            <person name="Nagy L.G."/>
            <person name="Henrissat B."/>
            <person name="Grigoriev I.V."/>
            <person name="Yang Z.L."/>
            <person name="Xu J."/>
            <person name="Martin F.M."/>
        </authorList>
    </citation>
    <scope>NUCLEOTIDE SEQUENCE</scope>
    <source>
        <strain evidence="2">KKN 215</strain>
    </source>
</reference>
<keyword evidence="3" id="KW-1185">Reference proteome</keyword>
<comment type="caution">
    <text evidence="2">The sequence shown here is derived from an EMBL/GenBank/DDBJ whole genome shotgun (WGS) entry which is preliminary data.</text>
</comment>
<comment type="subcellular location">
    <subcellularLocation>
        <location evidence="1">Mitochondrion</location>
    </subcellularLocation>
</comment>
<dbReference type="EMBL" id="JAEVFJ010000056">
    <property type="protein sequence ID" value="KAH8079415.1"/>
    <property type="molecule type" value="Genomic_DNA"/>
</dbReference>
<keyword evidence="1" id="KW-0496">Mitochondrion</keyword>